<evidence type="ECO:0000313" key="7">
    <source>
        <dbReference type="Proteomes" id="UP001196509"/>
    </source>
</evidence>
<dbReference type="Pfam" id="PF16859">
    <property type="entry name" value="TetR_C_11"/>
    <property type="match status" value="1"/>
</dbReference>
<feature type="DNA-binding region" description="H-T-H motif" evidence="4">
    <location>
        <begin position="37"/>
        <end position="56"/>
    </location>
</feature>
<dbReference type="PROSITE" id="PS50977">
    <property type="entry name" value="HTH_TETR_2"/>
    <property type="match status" value="1"/>
</dbReference>
<dbReference type="InterPro" id="IPR001647">
    <property type="entry name" value="HTH_TetR"/>
</dbReference>
<evidence type="ECO:0000259" key="5">
    <source>
        <dbReference type="PROSITE" id="PS50977"/>
    </source>
</evidence>
<evidence type="ECO:0000256" key="4">
    <source>
        <dbReference type="PROSITE-ProRule" id="PRU00335"/>
    </source>
</evidence>
<dbReference type="RefSeq" id="WP_220229100.1">
    <property type="nucleotide sequence ID" value="NZ_JAICBX010000002.1"/>
</dbReference>
<dbReference type="InterPro" id="IPR011075">
    <property type="entry name" value="TetR_C"/>
</dbReference>
<dbReference type="Proteomes" id="UP001196509">
    <property type="component" value="Unassembled WGS sequence"/>
</dbReference>
<dbReference type="InterPro" id="IPR036271">
    <property type="entry name" value="Tet_transcr_reg_TetR-rel_C_sf"/>
</dbReference>
<dbReference type="Pfam" id="PF00440">
    <property type="entry name" value="TetR_N"/>
    <property type="match status" value="1"/>
</dbReference>
<keyword evidence="2 4" id="KW-0238">DNA-binding</keyword>
<dbReference type="GO" id="GO:0003700">
    <property type="term" value="F:DNA-binding transcription factor activity"/>
    <property type="evidence" value="ECO:0007669"/>
    <property type="project" value="TreeGrafter"/>
</dbReference>
<dbReference type="SUPFAM" id="SSF46689">
    <property type="entry name" value="Homeodomain-like"/>
    <property type="match status" value="1"/>
</dbReference>
<dbReference type="PANTHER" id="PTHR30055:SF234">
    <property type="entry name" value="HTH-TYPE TRANSCRIPTIONAL REGULATOR BETI"/>
    <property type="match status" value="1"/>
</dbReference>
<evidence type="ECO:0000256" key="3">
    <source>
        <dbReference type="ARBA" id="ARBA00023163"/>
    </source>
</evidence>
<dbReference type="AlphaFoldDB" id="A0AAE3D147"/>
<proteinExistence type="predicted"/>
<dbReference type="InterPro" id="IPR050109">
    <property type="entry name" value="HTH-type_TetR-like_transc_reg"/>
</dbReference>
<name>A0AAE3D147_9HYPH</name>
<accession>A0AAE3D147</accession>
<dbReference type="GO" id="GO:0000976">
    <property type="term" value="F:transcription cis-regulatory region binding"/>
    <property type="evidence" value="ECO:0007669"/>
    <property type="project" value="TreeGrafter"/>
</dbReference>
<dbReference type="Gene3D" id="1.10.357.10">
    <property type="entry name" value="Tetracycline Repressor, domain 2"/>
    <property type="match status" value="1"/>
</dbReference>
<dbReference type="EMBL" id="JAICBX010000002">
    <property type="protein sequence ID" value="MBW8638484.1"/>
    <property type="molecule type" value="Genomic_DNA"/>
</dbReference>
<keyword evidence="3" id="KW-0804">Transcription</keyword>
<reference evidence="6" key="1">
    <citation type="submission" date="2021-08" db="EMBL/GenBank/DDBJ databases">
        <title>Hoeflea bacterium WL0058 sp. nov., isolated from the sediment.</title>
        <authorList>
            <person name="Wang L."/>
            <person name="Zhang D."/>
        </authorList>
    </citation>
    <scope>NUCLEOTIDE SEQUENCE</scope>
    <source>
        <strain evidence="6">WL0058</strain>
    </source>
</reference>
<dbReference type="InterPro" id="IPR009057">
    <property type="entry name" value="Homeodomain-like_sf"/>
</dbReference>
<evidence type="ECO:0000256" key="2">
    <source>
        <dbReference type="ARBA" id="ARBA00023125"/>
    </source>
</evidence>
<dbReference type="PRINTS" id="PR00455">
    <property type="entry name" value="HTHTETR"/>
</dbReference>
<dbReference type="PANTHER" id="PTHR30055">
    <property type="entry name" value="HTH-TYPE TRANSCRIPTIONAL REGULATOR RUTR"/>
    <property type="match status" value="1"/>
</dbReference>
<protein>
    <submittedName>
        <fullName evidence="6">TetR/AcrR family transcriptional regulator</fullName>
    </submittedName>
</protein>
<dbReference type="FunFam" id="1.10.10.60:FF:000141">
    <property type="entry name" value="TetR family transcriptional regulator"/>
    <property type="match status" value="1"/>
</dbReference>
<evidence type="ECO:0000313" key="6">
    <source>
        <dbReference type="EMBL" id="MBW8638484.1"/>
    </source>
</evidence>
<sequence length="213" mass="23834">MPGEPEPKWRRRAEDRPDEVLDAALSQFVSRGFAATKVEDIAREAGLSKGAIYRYFASKEDILESLIRRAIVPIAERVSELARTSTGDPVEVIRSMMSVVIVNISDPNTLAIPRLVLQESGTFPKLAEIYRREVLDRGVSAMETLIERGVAEGYFRPVQPRFAVRNVIGPFIAHVLLVQVFGMERRPEETMEAFLESHLDILMNGLSNKPEGA</sequence>
<keyword evidence="7" id="KW-1185">Reference proteome</keyword>
<comment type="caution">
    <text evidence="6">The sequence shown here is derived from an EMBL/GenBank/DDBJ whole genome shotgun (WGS) entry which is preliminary data.</text>
</comment>
<organism evidence="6 7">
    <name type="scientific">Flavimaribacter sediminis</name>
    <dbReference type="NCBI Taxonomy" id="2865987"/>
    <lineage>
        <taxon>Bacteria</taxon>
        <taxon>Pseudomonadati</taxon>
        <taxon>Pseudomonadota</taxon>
        <taxon>Alphaproteobacteria</taxon>
        <taxon>Hyphomicrobiales</taxon>
        <taxon>Rhizobiaceae</taxon>
        <taxon>Flavimaribacter</taxon>
    </lineage>
</organism>
<dbReference type="SUPFAM" id="SSF48498">
    <property type="entry name" value="Tetracyclin repressor-like, C-terminal domain"/>
    <property type="match status" value="1"/>
</dbReference>
<evidence type="ECO:0000256" key="1">
    <source>
        <dbReference type="ARBA" id="ARBA00023015"/>
    </source>
</evidence>
<feature type="domain" description="HTH tetR-type" evidence="5">
    <location>
        <begin position="14"/>
        <end position="74"/>
    </location>
</feature>
<gene>
    <name evidence="6" type="ORF">K1W69_14910</name>
</gene>
<keyword evidence="1" id="KW-0805">Transcription regulation</keyword>